<dbReference type="SUPFAM" id="SSF46561">
    <property type="entry name" value="Ribosomal protein L29 (L29p)"/>
    <property type="match status" value="1"/>
</dbReference>
<evidence type="ECO:0000256" key="4">
    <source>
        <dbReference type="ARBA" id="ARBA00040028"/>
    </source>
</evidence>
<dbReference type="InterPro" id="IPR036049">
    <property type="entry name" value="Ribosomal_uL29_sf"/>
</dbReference>
<reference evidence="6" key="1">
    <citation type="submission" date="2016-11" db="EMBL/GenBank/DDBJ databases">
        <title>Chloroplast genome of compsopogon caeruleus.</title>
        <authorList>
            <person name="Nan F."/>
        </authorList>
    </citation>
    <scope>NUCLEOTIDE SEQUENCE</scope>
</reference>
<dbReference type="EMBL" id="KY083067">
    <property type="protein sequence ID" value="ARX96085.1"/>
    <property type="molecule type" value="Genomic_DNA"/>
</dbReference>
<keyword evidence="2 5" id="KW-0689">Ribosomal protein</keyword>
<accession>A0A1Z1XB54</accession>
<dbReference type="InterPro" id="IPR001854">
    <property type="entry name" value="Ribosomal_uL29"/>
</dbReference>
<dbReference type="PANTHER" id="PTHR10916:SF0">
    <property type="entry name" value="LARGE RIBOSOMAL SUBUNIT PROTEIN UL29C"/>
    <property type="match status" value="1"/>
</dbReference>
<name>A0A1Z1XB54_9RHOD</name>
<dbReference type="GeneID" id="33366757"/>
<organism evidence="6">
    <name type="scientific">Compsopogon caeruleus</name>
    <dbReference type="NCBI Taxonomy" id="31354"/>
    <lineage>
        <taxon>Eukaryota</taxon>
        <taxon>Rhodophyta</taxon>
        <taxon>Compsopogonophyceae</taxon>
        <taxon>Compsopogonales</taxon>
        <taxon>Compsopogonaceae</taxon>
        <taxon>Compsopogon</taxon>
    </lineage>
</organism>
<evidence type="ECO:0000256" key="1">
    <source>
        <dbReference type="ARBA" id="ARBA00009254"/>
    </source>
</evidence>
<dbReference type="CDD" id="cd00427">
    <property type="entry name" value="Ribosomal_L29_HIP"/>
    <property type="match status" value="1"/>
</dbReference>
<keyword evidence="6" id="KW-0934">Plastid</keyword>
<evidence type="ECO:0000313" key="6">
    <source>
        <dbReference type="EMBL" id="ARX96085.1"/>
    </source>
</evidence>
<evidence type="ECO:0000256" key="3">
    <source>
        <dbReference type="ARBA" id="ARBA00023274"/>
    </source>
</evidence>
<dbReference type="InterPro" id="IPR050063">
    <property type="entry name" value="Ribosomal_protein_uL29"/>
</dbReference>
<dbReference type="NCBIfam" id="TIGR00012">
    <property type="entry name" value="L29"/>
    <property type="match status" value="1"/>
</dbReference>
<gene>
    <name evidence="5 6" type="primary">rpl29</name>
</gene>
<dbReference type="GO" id="GO:0003735">
    <property type="term" value="F:structural constituent of ribosome"/>
    <property type="evidence" value="ECO:0007669"/>
    <property type="project" value="InterPro"/>
</dbReference>
<proteinExistence type="inferred from homology"/>
<comment type="similarity">
    <text evidence="1 5">Belongs to the universal ribosomal protein uL29 family.</text>
</comment>
<comment type="subcellular location">
    <subcellularLocation>
        <location evidence="5">Plastid</location>
        <location evidence="5">Chloroplast</location>
    </subcellularLocation>
</comment>
<dbReference type="PANTHER" id="PTHR10916">
    <property type="entry name" value="60S RIBOSOMAL PROTEIN L35/50S RIBOSOMAL PROTEIN L29"/>
    <property type="match status" value="1"/>
</dbReference>
<dbReference type="GO" id="GO:0006412">
    <property type="term" value="P:translation"/>
    <property type="evidence" value="ECO:0007669"/>
    <property type="project" value="UniProtKB-UniRule"/>
</dbReference>
<dbReference type="Gene3D" id="1.10.287.310">
    <property type="match status" value="1"/>
</dbReference>
<evidence type="ECO:0000256" key="5">
    <source>
        <dbReference type="HAMAP-Rule" id="MF_00374"/>
    </source>
</evidence>
<dbReference type="HAMAP" id="MF_00374">
    <property type="entry name" value="Ribosomal_uL29"/>
    <property type="match status" value="1"/>
</dbReference>
<dbReference type="GO" id="GO:0009507">
    <property type="term" value="C:chloroplast"/>
    <property type="evidence" value="ECO:0007669"/>
    <property type="project" value="UniProtKB-SubCell"/>
</dbReference>
<keyword evidence="6" id="KW-0150">Chloroplast</keyword>
<protein>
    <recommendedName>
        <fullName evidence="4 5">Large ribosomal subunit protein uL29c</fullName>
    </recommendedName>
</protein>
<dbReference type="RefSeq" id="YP_009402732.1">
    <property type="nucleotide sequence ID" value="NC_035350.1"/>
</dbReference>
<keyword evidence="3 5" id="KW-0687">Ribonucleoprotein</keyword>
<geneLocation type="chloroplast" evidence="6"/>
<dbReference type="Pfam" id="PF00831">
    <property type="entry name" value="Ribosomal_L29"/>
    <property type="match status" value="1"/>
</dbReference>
<dbReference type="AlphaFoldDB" id="A0A1Z1XB54"/>
<sequence length="65" mass="7858">MNKLNISTIRQLTKQEIELEIVKIKKILFNLRLQKSTNQLSKPHLFKYNKRILAQLYTIKNIKNY</sequence>
<evidence type="ECO:0000256" key="2">
    <source>
        <dbReference type="ARBA" id="ARBA00022980"/>
    </source>
</evidence>
<dbReference type="GO" id="GO:0022625">
    <property type="term" value="C:cytosolic large ribosomal subunit"/>
    <property type="evidence" value="ECO:0007669"/>
    <property type="project" value="TreeGrafter"/>
</dbReference>